<evidence type="ECO:0000256" key="2">
    <source>
        <dbReference type="ARBA" id="ARBA00013081"/>
    </source>
</evidence>
<dbReference type="GO" id="GO:0005737">
    <property type="term" value="C:cytoplasm"/>
    <property type="evidence" value="ECO:0007669"/>
    <property type="project" value="TreeGrafter"/>
</dbReference>
<evidence type="ECO:0000313" key="10">
    <source>
        <dbReference type="Proteomes" id="UP000035642"/>
    </source>
</evidence>
<dbReference type="InterPro" id="IPR050341">
    <property type="entry name" value="PP1_catalytic_subunit"/>
</dbReference>
<reference evidence="10" key="1">
    <citation type="submission" date="2012-09" db="EMBL/GenBank/DDBJ databases">
        <authorList>
            <person name="Martin A.A."/>
        </authorList>
    </citation>
    <scope>NUCLEOTIDE SEQUENCE</scope>
</reference>
<comment type="catalytic activity">
    <reaction evidence="8">
        <text>O-phospho-L-threonyl-[protein] + H2O = L-threonyl-[protein] + phosphate</text>
        <dbReference type="Rhea" id="RHEA:47004"/>
        <dbReference type="Rhea" id="RHEA-COMP:11060"/>
        <dbReference type="Rhea" id="RHEA-COMP:11605"/>
        <dbReference type="ChEBI" id="CHEBI:15377"/>
        <dbReference type="ChEBI" id="CHEBI:30013"/>
        <dbReference type="ChEBI" id="CHEBI:43474"/>
        <dbReference type="ChEBI" id="CHEBI:61977"/>
        <dbReference type="EC" id="3.1.3.16"/>
    </reaction>
</comment>
<dbReference type="GO" id="GO:0005634">
    <property type="term" value="C:nucleus"/>
    <property type="evidence" value="ECO:0007669"/>
    <property type="project" value="TreeGrafter"/>
</dbReference>
<dbReference type="AlphaFoldDB" id="A0A158P8X6"/>
<evidence type="ECO:0000256" key="6">
    <source>
        <dbReference type="ARBA" id="ARBA00023211"/>
    </source>
</evidence>
<dbReference type="InterPro" id="IPR004843">
    <property type="entry name" value="Calcineurin-like_PHP"/>
</dbReference>
<dbReference type="GO" id="GO:0046872">
    <property type="term" value="F:metal ion binding"/>
    <property type="evidence" value="ECO:0007669"/>
    <property type="project" value="UniProtKB-KW"/>
</dbReference>
<keyword evidence="5" id="KW-0904">Protein phosphatase</keyword>
<reference evidence="11" key="2">
    <citation type="submission" date="2016-04" db="UniProtKB">
        <authorList>
            <consortium name="WormBaseParasite"/>
        </authorList>
    </citation>
    <scope>IDENTIFICATION</scope>
</reference>
<keyword evidence="3" id="KW-0479">Metal-binding</keyword>
<dbReference type="EC" id="3.1.3.16" evidence="2"/>
<proteinExistence type="predicted"/>
<feature type="domain" description="Serine/threonine specific protein phosphatases" evidence="9">
    <location>
        <begin position="21"/>
        <end position="26"/>
    </location>
</feature>
<keyword evidence="6" id="KW-0464">Manganese</keyword>
<dbReference type="InterPro" id="IPR029052">
    <property type="entry name" value="Metallo-depent_PP-like"/>
</dbReference>
<comment type="cofactor">
    <cofactor evidence="1">
        <name>Mn(2+)</name>
        <dbReference type="ChEBI" id="CHEBI:29035"/>
    </cofactor>
</comment>
<protein>
    <recommendedName>
        <fullName evidence="2">protein-serine/threonine phosphatase</fullName>
        <ecNumber evidence="2">3.1.3.16</ecNumber>
    </recommendedName>
</protein>
<dbReference type="PROSITE" id="PS00125">
    <property type="entry name" value="SER_THR_PHOSPHATASE"/>
    <property type="match status" value="1"/>
</dbReference>
<evidence type="ECO:0000256" key="7">
    <source>
        <dbReference type="ARBA" id="ARBA00047761"/>
    </source>
</evidence>
<dbReference type="PANTHER" id="PTHR11668">
    <property type="entry name" value="SERINE/THREONINE PROTEIN PHOSPHATASE"/>
    <property type="match status" value="1"/>
</dbReference>
<sequence>MEVLVLVLALQIQLPRQFFLLRGNHETKSVNKNYGFHGDLRLRFPDGNESEILLDAVAKATSACGFALQQNPLPSWWPLAKISSSRGSIEPAGLVEDLLWSDPSPLCTGFKANTERGCSYVFGSDVVAERCAKLGILMIVRGHQVKK</sequence>
<dbReference type="PANTHER" id="PTHR11668:SF300">
    <property type="entry name" value="SERINE_THREONINE-PROTEIN PHOSPHATASE"/>
    <property type="match status" value="1"/>
</dbReference>
<dbReference type="Gene3D" id="3.60.21.10">
    <property type="match status" value="1"/>
</dbReference>
<dbReference type="InterPro" id="IPR006186">
    <property type="entry name" value="Ser/Thr-sp_prot-phosphatase"/>
</dbReference>
<evidence type="ECO:0000313" key="11">
    <source>
        <dbReference type="WBParaSite" id="ACAC_0000757001-mRNA-1"/>
    </source>
</evidence>
<keyword evidence="4" id="KW-0378">Hydrolase</keyword>
<comment type="catalytic activity">
    <reaction evidence="7">
        <text>O-phospho-L-seryl-[protein] + H2O = L-seryl-[protein] + phosphate</text>
        <dbReference type="Rhea" id="RHEA:20629"/>
        <dbReference type="Rhea" id="RHEA-COMP:9863"/>
        <dbReference type="Rhea" id="RHEA-COMP:11604"/>
        <dbReference type="ChEBI" id="CHEBI:15377"/>
        <dbReference type="ChEBI" id="CHEBI:29999"/>
        <dbReference type="ChEBI" id="CHEBI:43474"/>
        <dbReference type="ChEBI" id="CHEBI:83421"/>
        <dbReference type="EC" id="3.1.3.16"/>
    </reaction>
</comment>
<evidence type="ECO:0000256" key="8">
    <source>
        <dbReference type="ARBA" id="ARBA00048336"/>
    </source>
</evidence>
<evidence type="ECO:0000256" key="4">
    <source>
        <dbReference type="ARBA" id="ARBA00022801"/>
    </source>
</evidence>
<evidence type="ECO:0000256" key="5">
    <source>
        <dbReference type="ARBA" id="ARBA00022912"/>
    </source>
</evidence>
<name>A0A158P8X6_ANGCA</name>
<evidence type="ECO:0000256" key="3">
    <source>
        <dbReference type="ARBA" id="ARBA00022723"/>
    </source>
</evidence>
<dbReference type="PRINTS" id="PR00114">
    <property type="entry name" value="STPHPHTASE"/>
</dbReference>
<dbReference type="Proteomes" id="UP000035642">
    <property type="component" value="Unassembled WGS sequence"/>
</dbReference>
<keyword evidence="10" id="KW-1185">Reference proteome</keyword>
<evidence type="ECO:0000256" key="1">
    <source>
        <dbReference type="ARBA" id="ARBA00001936"/>
    </source>
</evidence>
<dbReference type="Pfam" id="PF00149">
    <property type="entry name" value="Metallophos"/>
    <property type="match status" value="1"/>
</dbReference>
<dbReference type="WBParaSite" id="ACAC_0000757001-mRNA-1">
    <property type="protein sequence ID" value="ACAC_0000757001-mRNA-1"/>
    <property type="gene ID" value="ACAC_0000757001"/>
</dbReference>
<dbReference type="CDD" id="cd00144">
    <property type="entry name" value="MPP_PPP_family"/>
    <property type="match status" value="1"/>
</dbReference>
<accession>A0A158P8X6</accession>
<dbReference type="GO" id="GO:0004722">
    <property type="term" value="F:protein serine/threonine phosphatase activity"/>
    <property type="evidence" value="ECO:0007669"/>
    <property type="project" value="UniProtKB-EC"/>
</dbReference>
<dbReference type="SUPFAM" id="SSF56300">
    <property type="entry name" value="Metallo-dependent phosphatases"/>
    <property type="match status" value="1"/>
</dbReference>
<evidence type="ECO:0000259" key="9">
    <source>
        <dbReference type="PROSITE" id="PS00125"/>
    </source>
</evidence>
<dbReference type="STRING" id="6313.A0A158P8X6"/>
<organism evidence="10 11">
    <name type="scientific">Angiostrongylus cantonensis</name>
    <name type="common">Rat lungworm</name>
    <dbReference type="NCBI Taxonomy" id="6313"/>
    <lineage>
        <taxon>Eukaryota</taxon>
        <taxon>Metazoa</taxon>
        <taxon>Ecdysozoa</taxon>
        <taxon>Nematoda</taxon>
        <taxon>Chromadorea</taxon>
        <taxon>Rhabditida</taxon>
        <taxon>Rhabditina</taxon>
        <taxon>Rhabditomorpha</taxon>
        <taxon>Strongyloidea</taxon>
        <taxon>Metastrongylidae</taxon>
        <taxon>Angiostrongylus</taxon>
    </lineage>
</organism>